<dbReference type="GO" id="GO:0051607">
    <property type="term" value="P:defense response to virus"/>
    <property type="evidence" value="ECO:0007669"/>
    <property type="project" value="InterPro"/>
</dbReference>
<dbReference type="InterPro" id="IPR044287">
    <property type="entry name" value="SGS3"/>
</dbReference>
<evidence type="ECO:0000313" key="2">
    <source>
        <dbReference type="Proteomes" id="UP000187609"/>
    </source>
</evidence>
<dbReference type="STRING" id="49451.A0A1J6LAS3"/>
<comment type="caution">
    <text evidence="1">The sequence shown here is derived from an EMBL/GenBank/DDBJ whole genome shotgun (WGS) entry which is preliminary data.</text>
</comment>
<dbReference type="GO" id="GO:0031047">
    <property type="term" value="P:regulatory ncRNA-mediated gene silencing"/>
    <property type="evidence" value="ECO:0007669"/>
    <property type="project" value="InterPro"/>
</dbReference>
<sequence>MDHERTKEEMEYQEQFFKDHIKIIHDASTAEGDKIKKVQQEQQYHPVKAERVAKFMKFEDKEMEEFVTENKNLIRTHEDRIAALRHKY</sequence>
<dbReference type="PANTHER" id="PTHR46602:SF1">
    <property type="entry name" value="PROTEIN SUPPRESSOR OF GENE SILENCING 3"/>
    <property type="match status" value="1"/>
</dbReference>
<keyword evidence="2" id="KW-1185">Reference proteome</keyword>
<reference evidence="1" key="1">
    <citation type="submission" date="2016-11" db="EMBL/GenBank/DDBJ databases">
        <title>The genome of Nicotiana attenuata.</title>
        <authorList>
            <person name="Xu S."/>
            <person name="Brockmoeller T."/>
            <person name="Gaquerel E."/>
            <person name="Navarro A."/>
            <person name="Kuhl H."/>
            <person name="Gase K."/>
            <person name="Ling Z."/>
            <person name="Zhou W."/>
            <person name="Kreitzer C."/>
            <person name="Stanke M."/>
            <person name="Tang H."/>
            <person name="Lyons E."/>
            <person name="Pandey P."/>
            <person name="Pandey S.P."/>
            <person name="Timmermann B."/>
            <person name="Baldwin I.T."/>
        </authorList>
    </citation>
    <scope>NUCLEOTIDE SEQUENCE [LARGE SCALE GENOMIC DNA]</scope>
    <source>
        <strain evidence="1">UT</strain>
    </source>
</reference>
<dbReference type="AlphaFoldDB" id="A0A1J6LAS3"/>
<name>A0A1J6LAS3_NICAT</name>
<evidence type="ECO:0000313" key="1">
    <source>
        <dbReference type="EMBL" id="OIT28121.1"/>
    </source>
</evidence>
<dbReference type="PANTHER" id="PTHR46602">
    <property type="entry name" value="PROTEIN SUPPRESSOR OF GENE SILENCING 3"/>
    <property type="match status" value="1"/>
</dbReference>
<dbReference type="Proteomes" id="UP000187609">
    <property type="component" value="Unassembled WGS sequence"/>
</dbReference>
<protein>
    <submittedName>
        <fullName evidence="1">Protein suppressor of gene silencing 3</fullName>
    </submittedName>
</protein>
<dbReference type="EMBL" id="MJEQ01002164">
    <property type="protein sequence ID" value="OIT28121.1"/>
    <property type="molecule type" value="Genomic_DNA"/>
</dbReference>
<gene>
    <name evidence="1" type="primary">SGS3_0</name>
    <name evidence="1" type="ORF">A4A49_58354</name>
</gene>
<feature type="non-terminal residue" evidence="1">
    <location>
        <position position="88"/>
    </location>
</feature>
<accession>A0A1J6LAS3</accession>
<dbReference type="Gramene" id="OIT28121">
    <property type="protein sequence ID" value="OIT28121"/>
    <property type="gene ID" value="A4A49_58354"/>
</dbReference>
<dbReference type="SMR" id="A0A1J6LAS3"/>
<organism evidence="1 2">
    <name type="scientific">Nicotiana attenuata</name>
    <name type="common">Coyote tobacco</name>
    <dbReference type="NCBI Taxonomy" id="49451"/>
    <lineage>
        <taxon>Eukaryota</taxon>
        <taxon>Viridiplantae</taxon>
        <taxon>Streptophyta</taxon>
        <taxon>Embryophyta</taxon>
        <taxon>Tracheophyta</taxon>
        <taxon>Spermatophyta</taxon>
        <taxon>Magnoliopsida</taxon>
        <taxon>eudicotyledons</taxon>
        <taxon>Gunneridae</taxon>
        <taxon>Pentapetalae</taxon>
        <taxon>asterids</taxon>
        <taxon>lamiids</taxon>
        <taxon>Solanales</taxon>
        <taxon>Solanaceae</taxon>
        <taxon>Nicotianoideae</taxon>
        <taxon>Nicotianeae</taxon>
        <taxon>Nicotiana</taxon>
    </lineage>
</organism>
<proteinExistence type="predicted"/>